<evidence type="ECO:0000313" key="3">
    <source>
        <dbReference type="Proteomes" id="UP000266723"/>
    </source>
</evidence>
<comment type="caution">
    <text evidence="2">The sequence shown here is derived from an EMBL/GenBank/DDBJ whole genome shotgun (WGS) entry which is preliminary data.</text>
</comment>
<dbReference type="EMBL" id="QGKV02000832">
    <property type="protein sequence ID" value="KAF3551676.1"/>
    <property type="molecule type" value="Genomic_DNA"/>
</dbReference>
<proteinExistence type="predicted"/>
<protein>
    <submittedName>
        <fullName evidence="2">Uncharacterized protein</fullName>
    </submittedName>
</protein>
<feature type="region of interest" description="Disordered" evidence="1">
    <location>
        <begin position="1"/>
        <end position="21"/>
    </location>
</feature>
<gene>
    <name evidence="2" type="ORF">DY000_02008115</name>
</gene>
<keyword evidence="3" id="KW-1185">Reference proteome</keyword>
<evidence type="ECO:0000256" key="1">
    <source>
        <dbReference type="SAM" id="MobiDB-lite"/>
    </source>
</evidence>
<evidence type="ECO:0000313" key="2">
    <source>
        <dbReference type="EMBL" id="KAF3551676.1"/>
    </source>
</evidence>
<accession>A0ABQ7CHK0</accession>
<sequence length="205" mass="23370">MTEESIDALQEESTDDVPTLPIDTNWSEAGKSALTNFNYRKVVLGDPKGRRFADQQRNMSFTRGYQAAPTHEGRVEFIMGKVLKGQQKMSANFYVRLDSMYSNLNEKFEGVSAHLKKLDSQVAHYDGVVRREEGFFPGITDTNPRHPVNVVTLRSGRQLTPHLRNEMEELDRAEGLEDVQTDLDEKEAESLIDERTTQTQNFQTV</sequence>
<feature type="compositionally biased region" description="Acidic residues" evidence="1">
    <location>
        <begin position="1"/>
        <end position="15"/>
    </location>
</feature>
<name>A0ABQ7CHK0_BRACR</name>
<dbReference type="Proteomes" id="UP000266723">
    <property type="component" value="Unassembled WGS sequence"/>
</dbReference>
<organism evidence="2 3">
    <name type="scientific">Brassica cretica</name>
    <name type="common">Mustard</name>
    <dbReference type="NCBI Taxonomy" id="69181"/>
    <lineage>
        <taxon>Eukaryota</taxon>
        <taxon>Viridiplantae</taxon>
        <taxon>Streptophyta</taxon>
        <taxon>Embryophyta</taxon>
        <taxon>Tracheophyta</taxon>
        <taxon>Spermatophyta</taxon>
        <taxon>Magnoliopsida</taxon>
        <taxon>eudicotyledons</taxon>
        <taxon>Gunneridae</taxon>
        <taxon>Pentapetalae</taxon>
        <taxon>rosids</taxon>
        <taxon>malvids</taxon>
        <taxon>Brassicales</taxon>
        <taxon>Brassicaceae</taxon>
        <taxon>Brassiceae</taxon>
        <taxon>Brassica</taxon>
    </lineage>
</organism>
<reference evidence="2 3" key="1">
    <citation type="journal article" date="2020" name="BMC Genomics">
        <title>Intraspecific diversification of the crop wild relative Brassica cretica Lam. using demographic model selection.</title>
        <authorList>
            <person name="Kioukis A."/>
            <person name="Michalopoulou V.A."/>
            <person name="Briers L."/>
            <person name="Pirintsos S."/>
            <person name="Studholme D.J."/>
            <person name="Pavlidis P."/>
            <person name="Sarris P.F."/>
        </authorList>
    </citation>
    <scope>NUCLEOTIDE SEQUENCE [LARGE SCALE GENOMIC DNA]</scope>
    <source>
        <strain evidence="3">cv. PFS-1207/04</strain>
    </source>
</reference>